<dbReference type="InterPro" id="IPR008271">
    <property type="entry name" value="Ser/Thr_kinase_AS"/>
</dbReference>
<keyword evidence="5" id="KW-0547">Nucleotide-binding</keyword>
<keyword evidence="7" id="KW-0067">ATP-binding</keyword>
<feature type="region of interest" description="Disordered" evidence="10">
    <location>
        <begin position="1"/>
        <end position="23"/>
    </location>
</feature>
<proteinExistence type="inferred from homology"/>
<evidence type="ECO:0000256" key="8">
    <source>
        <dbReference type="ARBA" id="ARBA00047899"/>
    </source>
</evidence>
<evidence type="ECO:0000256" key="10">
    <source>
        <dbReference type="SAM" id="MobiDB-lite"/>
    </source>
</evidence>
<feature type="compositionally biased region" description="Basic and acidic residues" evidence="10">
    <location>
        <begin position="7"/>
        <end position="17"/>
    </location>
</feature>
<dbReference type="OrthoDB" id="162894at2759"/>
<dbReference type="PANTHER" id="PTHR24356:SF1">
    <property type="entry name" value="SERINE_THREONINE-PROTEIN KINASE GREATWALL"/>
    <property type="match status" value="1"/>
</dbReference>
<dbReference type="InterPro" id="IPR050236">
    <property type="entry name" value="Ser_Thr_kinase_AGC"/>
</dbReference>
<evidence type="ECO:0000256" key="2">
    <source>
        <dbReference type="ARBA" id="ARBA00012513"/>
    </source>
</evidence>
<feature type="domain" description="Protein kinase" evidence="11">
    <location>
        <begin position="1406"/>
        <end position="1867"/>
    </location>
</feature>
<feature type="region of interest" description="Disordered" evidence="10">
    <location>
        <begin position="756"/>
        <end position="830"/>
    </location>
</feature>
<dbReference type="STRING" id="280699.M1VID2"/>
<comment type="catalytic activity">
    <reaction evidence="9">
        <text>L-seryl-[protein] + ATP = O-phospho-L-seryl-[protein] + ADP + H(+)</text>
        <dbReference type="Rhea" id="RHEA:17989"/>
        <dbReference type="Rhea" id="RHEA-COMP:9863"/>
        <dbReference type="Rhea" id="RHEA-COMP:11604"/>
        <dbReference type="ChEBI" id="CHEBI:15378"/>
        <dbReference type="ChEBI" id="CHEBI:29999"/>
        <dbReference type="ChEBI" id="CHEBI:30616"/>
        <dbReference type="ChEBI" id="CHEBI:83421"/>
        <dbReference type="ChEBI" id="CHEBI:456216"/>
        <dbReference type="EC" id="2.7.11.1"/>
    </reaction>
</comment>
<dbReference type="GO" id="GO:0004674">
    <property type="term" value="F:protein serine/threonine kinase activity"/>
    <property type="evidence" value="ECO:0007669"/>
    <property type="project" value="UniProtKB-KW"/>
</dbReference>
<dbReference type="Gene3D" id="3.30.200.20">
    <property type="entry name" value="Phosphorylase Kinase, domain 1"/>
    <property type="match status" value="1"/>
</dbReference>
<feature type="region of interest" description="Disordered" evidence="10">
    <location>
        <begin position="2385"/>
        <end position="2416"/>
    </location>
</feature>
<evidence type="ECO:0000256" key="9">
    <source>
        <dbReference type="ARBA" id="ARBA00048679"/>
    </source>
</evidence>
<feature type="region of interest" description="Disordered" evidence="10">
    <location>
        <begin position="1736"/>
        <end position="1757"/>
    </location>
</feature>
<dbReference type="GO" id="GO:0005524">
    <property type="term" value="F:ATP binding"/>
    <property type="evidence" value="ECO:0007669"/>
    <property type="project" value="UniProtKB-KW"/>
</dbReference>
<dbReference type="InterPro" id="IPR000719">
    <property type="entry name" value="Prot_kinase_dom"/>
</dbReference>
<feature type="compositionally biased region" description="Polar residues" evidence="10">
    <location>
        <begin position="2338"/>
        <end position="2350"/>
    </location>
</feature>
<comment type="similarity">
    <text evidence="1">Belongs to the protein kinase superfamily. AGC Ser/Thr protein kinase family.</text>
</comment>
<dbReference type="Proteomes" id="UP000007014">
    <property type="component" value="Chromosome 12"/>
</dbReference>
<sequence length="2623" mass="280744">MRAGANESERAHVDEPVHVPGSECACVDTGAQASDVPVADPVSDAATERQVQSLQSALTAVGVSVPVERPQTTAQLLAERYALDLRRNSGWSSDSSGLEGYLAGAESREDSWMLSNETIKHASSTPVSVDNVAALQAAVEADGFPAATGDVPVFARLQQLADHDGDGDDDDDDDDEAESTGRARMSDQTTRIERRKASGERRRSEAFAKSQRLLVSDARCEAPSSDSEPADAHIVSASLPTELRSNQDVMLLRMEPPESTSLAGCDPHRLRYRYSHRRQYRESEHDAHQHHQYHYHHRQEHEKVPQNRWEIPVASAWRRMIGAGGVAATSWSTAGTGWLGPSDQATTPTLQWHQVRLMEGHTQAGRRTTRRLHRTASWASPIGTGAAPATAAASGGNAYSALLAGALGYFAVSGNVSTIRGRLQAIKKETDHELAQFMAQCEAELQQGQETPELSKAVRRMMDIASAVLATSADALLAETFVSRGHSTVIAFSGNLHEYVNELQRMRMHVSFVSWTHRSSPVIHLLFTLSRLTRFLEAAAERIEFRAESNSQRGSGTRRTRMSQSTGKGFGSEHIDPADAAHASSWSSGTADERFIEPGTQLSTATVAAGRISLKSSLSNHVAEPAAGAQRAVEDSYAAAYYERTEPTSEAQRALEDSNAAARVHEPAPWAKPQPSIAVARDAWTFPPRRCVSSVCLSSMETRPRSPPNLANSDVHLFTSIRPRQHARETGAQGVAQATTMRLGVERDPNRIAVLAPATHLEKSEADTTQLRAEPDDDDDDDKSRHTQRLTEPSSSQTLVHSGSSNAPGLQAAASEATQRSTPAERPSLPAGVLATLLTGKTQAQRGYSSDTVALAARNEAIHVHPVRAMRALQTTGREGNLSLRVHGPFDVSNLSEKGAPAAENNTNNNNNNNETNELAKVRTTEADAGGLHRPENTTAKLIQLPAARSQTPVSLQTAMPPSPCSGAEFISNEDEEAIEKDADAVEENEEVTDPYAYLICRICEEVYPCEIFEEHTKCCAARARAAVLIAACDKQLEKLGRHGARAATSSAFTEAPAGDVSTASVDSAQQALLSRVAKLCLYAAAVEPSESCTRISSFVPADLDDLENQSYEQVRSCLRLRTDSDMASFRPNLEENVARAKLEAVRSRLEHALQACQAATANTTSSTISRWCLALVERAHCLVSQKLEALSMIPAVFEPAIVAADDGSLESGALTSDLRRARPAEDVSCRTSEDAAADDDHAGAGASAGAVVDDDSARNCDIAAAAAAAATVEPCDHVHWKTRDAADSASPCDAERGLVSEDVHRGGDIRFGNAAKTDTGVAFAEAAHSSDTGSSRRRRRRHHLQDALCEAHGASQSRKQGQHRSDSSSSRLRSSGGAEVSPSRQSLRVGASPHLHPAVPSIRDFDILKPISRGAFGRVYLASKKTTGDLYAIKVFQKSELVRKNLVRRVRAERDILATIQNPFVVRFIWSFESARKLFLVMEFLPGGDLFSLLSNLGYLDEDVARQYVAEIVLALEYLHQAGIVHRDLKPDNILIDRDGHIKLTDFGLSKQGALDLPHSSPASTRASLSPGTDTLWQRALSPAGFVARSAKAPVSGLSAISGATKPRYDTSVGAGAIAGAGTGPQQMHGASGVPSSQLCMDSMSVSVMSGSGSEVRTQRGSSTVPLQRDVDMRLVDTTTSSVQAGTRTAGRQNTLTASDARGQFSAAASTGGSGYAGPFESHTGHLWANGVRGVRSPSPQTLATESQSGSPVGGTTVVAPVEPPLGTPDYLAPELLLGTGHGFAVDWWALGVVLFELLVGIPAFHASSVRGIFSNILSGRIQWPDDVDEAMSAEARDLIQRLLEPDPSKRLGARGAAEVKAHPFFRDVDFEHVRNQPPAFVPQFAAADDTSYFSSRKAVGSLSPDDESTQKLMRTLSEHGLGDVERAEALPLLVTASKSHVASVPLSLSSSSRMRVPETRTAAIASSEALHASEPRWSDVAAHPEMRQGGQSVHASEPRWSDVAAHLEMRQGGQKVMMRWCATADCWPRENPTDGDWRSADEGTAACGMHCSTYGKVCSTEPLATSSSACCYGVSRAPAAPGGIREPAPRSSPCAASGALDLGIPALPAVSHDAERPVLSSSSVREQSAIDTTCEHNESVLVAERACRWSDGTALAGVSMEPLSRSGAETMPQRLLHAVNAENSSLSDQIVVSGITTSSQATDSAEGIEDQVRDAPCADGLYRHRPGWSLSYTVPEHELDADKTQRISADCSIAHTTRTQGQETLSEATSIAGTGDVSTDSDGALGRATQIVAVPDSPHAVGVSGNTGAAASAMPSEPAGTQSETSHPEMDWKQTEVPSWSSSATCSTETGWRRVDMRTLRNRRQRSREQLLQHCLRRRAPTRGWLSETERDPSVSTSADEQNRERSASVCTSPSVLRSSNVRLRGSDATSVAVVAATTPTRNVWNTSDGMLLFEDSSSDSNLCSEGDIENDDDDDDDDDFNNNNNNAVDPFRRATLARSNIGREGSAPVQASAGVSSSERPPEASYSDPNVNLAKSGRRARYKANRPSSSESQCVLTLADPAFSDFSFRNLDSLEAMNLDMARVSRARSATSGRSSSVPSRRHPVASSSDSASQTSRSGL</sequence>
<reference evidence="12 13" key="1">
    <citation type="journal article" date="2004" name="Nature">
        <title>Genome sequence of the ultrasmall unicellular red alga Cyanidioschyzon merolae 10D.</title>
        <authorList>
            <person name="Matsuzaki M."/>
            <person name="Misumi O."/>
            <person name="Shin-i T."/>
            <person name="Maruyama S."/>
            <person name="Takahara M."/>
            <person name="Miyagishima S."/>
            <person name="Mori T."/>
            <person name="Nishida K."/>
            <person name="Yagisawa F."/>
            <person name="Nishida K."/>
            <person name="Yoshida Y."/>
            <person name="Nishimura Y."/>
            <person name="Nakao S."/>
            <person name="Kobayashi T."/>
            <person name="Momoyama Y."/>
            <person name="Higashiyama T."/>
            <person name="Minoda A."/>
            <person name="Sano M."/>
            <person name="Nomoto H."/>
            <person name="Oishi K."/>
            <person name="Hayashi H."/>
            <person name="Ohta F."/>
            <person name="Nishizaka S."/>
            <person name="Haga S."/>
            <person name="Miura S."/>
            <person name="Morishita T."/>
            <person name="Kabeya Y."/>
            <person name="Terasawa K."/>
            <person name="Suzuki Y."/>
            <person name="Ishii Y."/>
            <person name="Asakawa S."/>
            <person name="Takano H."/>
            <person name="Ohta N."/>
            <person name="Kuroiwa H."/>
            <person name="Tanaka K."/>
            <person name="Shimizu N."/>
            <person name="Sugano S."/>
            <person name="Sato N."/>
            <person name="Nozaki H."/>
            <person name="Ogasawara N."/>
            <person name="Kohara Y."/>
            <person name="Kuroiwa T."/>
        </authorList>
    </citation>
    <scope>NUCLEOTIDE SEQUENCE [LARGE SCALE GENOMIC DNA]</scope>
    <source>
        <strain evidence="12 13">10D</strain>
    </source>
</reference>
<comment type="catalytic activity">
    <reaction evidence="8">
        <text>L-threonyl-[protein] + ATP = O-phospho-L-threonyl-[protein] + ADP + H(+)</text>
        <dbReference type="Rhea" id="RHEA:46608"/>
        <dbReference type="Rhea" id="RHEA-COMP:11060"/>
        <dbReference type="Rhea" id="RHEA-COMP:11605"/>
        <dbReference type="ChEBI" id="CHEBI:15378"/>
        <dbReference type="ChEBI" id="CHEBI:30013"/>
        <dbReference type="ChEBI" id="CHEBI:30616"/>
        <dbReference type="ChEBI" id="CHEBI:61977"/>
        <dbReference type="ChEBI" id="CHEBI:456216"/>
        <dbReference type="EC" id="2.7.11.1"/>
    </reaction>
</comment>
<dbReference type="FunFam" id="3.30.200.20:FF:000042">
    <property type="entry name" value="Aurora kinase A"/>
    <property type="match status" value="1"/>
</dbReference>
<feature type="region of interest" description="Disordered" evidence="10">
    <location>
        <begin position="1351"/>
        <end position="1396"/>
    </location>
</feature>
<dbReference type="CDD" id="cd05579">
    <property type="entry name" value="STKc_MAST_like"/>
    <property type="match status" value="1"/>
</dbReference>
<keyword evidence="6" id="KW-0418">Kinase</keyword>
<evidence type="ECO:0000256" key="3">
    <source>
        <dbReference type="ARBA" id="ARBA00022527"/>
    </source>
</evidence>
<dbReference type="SMART" id="SM00220">
    <property type="entry name" value="S_TKc"/>
    <property type="match status" value="1"/>
</dbReference>
<feature type="region of interest" description="Disordered" evidence="10">
    <location>
        <begin position="1325"/>
        <end position="1344"/>
    </location>
</feature>
<keyword evidence="13" id="KW-1185">Reference proteome</keyword>
<accession>M1VID2</accession>
<dbReference type="PROSITE" id="PS50011">
    <property type="entry name" value="PROTEIN_KINASE_DOM"/>
    <property type="match status" value="1"/>
</dbReference>
<dbReference type="Gene3D" id="1.10.510.10">
    <property type="entry name" value="Transferase(Phosphotransferase) domain 1"/>
    <property type="match status" value="2"/>
</dbReference>
<feature type="compositionally biased region" description="Acidic residues" evidence="10">
    <location>
        <begin position="165"/>
        <end position="178"/>
    </location>
</feature>
<dbReference type="RefSeq" id="XP_005536859.1">
    <property type="nucleotide sequence ID" value="XM_005536802.1"/>
</dbReference>
<keyword evidence="3" id="KW-0723">Serine/threonine-protein kinase</keyword>
<dbReference type="KEGG" id="cme:CYME_CML232C"/>
<evidence type="ECO:0000256" key="7">
    <source>
        <dbReference type="ARBA" id="ARBA00022840"/>
    </source>
</evidence>
<feature type="region of interest" description="Disordered" evidence="10">
    <location>
        <begin position="2459"/>
        <end position="2491"/>
    </location>
</feature>
<dbReference type="GO" id="GO:0035556">
    <property type="term" value="P:intracellular signal transduction"/>
    <property type="evidence" value="ECO:0007669"/>
    <property type="project" value="TreeGrafter"/>
</dbReference>
<dbReference type="InterPro" id="IPR011009">
    <property type="entry name" value="Kinase-like_dom_sf"/>
</dbReference>
<dbReference type="OMA" id="DRQIACA"/>
<dbReference type="eggNOG" id="KOG0606">
    <property type="taxonomic scope" value="Eukaryota"/>
</dbReference>
<gene>
    <name evidence="12" type="ORF">CYME_CML232C</name>
</gene>
<dbReference type="Gramene" id="CML232CT">
    <property type="protein sequence ID" value="CML232CT"/>
    <property type="gene ID" value="CML232C"/>
</dbReference>
<protein>
    <recommendedName>
        <fullName evidence="2">non-specific serine/threonine protein kinase</fullName>
        <ecNumber evidence="2">2.7.11.1</ecNumber>
    </recommendedName>
</protein>
<dbReference type="GeneID" id="16994657"/>
<reference evidence="12 13" key="2">
    <citation type="journal article" date="2007" name="BMC Biol.">
        <title>A 100%-complete sequence reveals unusually simple genomic features in the hot-spring red alga Cyanidioschyzon merolae.</title>
        <authorList>
            <person name="Nozaki H."/>
            <person name="Takano H."/>
            <person name="Misumi O."/>
            <person name="Terasawa K."/>
            <person name="Matsuzaki M."/>
            <person name="Maruyama S."/>
            <person name="Nishida K."/>
            <person name="Yagisawa F."/>
            <person name="Yoshida Y."/>
            <person name="Fujiwara T."/>
            <person name="Takio S."/>
            <person name="Tamura K."/>
            <person name="Chung S.J."/>
            <person name="Nakamura S."/>
            <person name="Kuroiwa H."/>
            <person name="Tanaka K."/>
            <person name="Sato N."/>
            <person name="Kuroiwa T."/>
        </authorList>
    </citation>
    <scope>NUCLEOTIDE SEQUENCE [LARGE SCALE GENOMIC DNA]</scope>
    <source>
        <strain evidence="12 13">10D</strain>
    </source>
</reference>
<evidence type="ECO:0000313" key="12">
    <source>
        <dbReference type="EMBL" id="BAM80823.1"/>
    </source>
</evidence>
<dbReference type="EMBL" id="AP006494">
    <property type="protein sequence ID" value="BAM80823.1"/>
    <property type="molecule type" value="Genomic_DNA"/>
</dbReference>
<evidence type="ECO:0000256" key="1">
    <source>
        <dbReference type="ARBA" id="ARBA00009903"/>
    </source>
</evidence>
<evidence type="ECO:0000256" key="6">
    <source>
        <dbReference type="ARBA" id="ARBA00022777"/>
    </source>
</evidence>
<evidence type="ECO:0000259" key="11">
    <source>
        <dbReference type="PROSITE" id="PS50011"/>
    </source>
</evidence>
<dbReference type="PANTHER" id="PTHR24356">
    <property type="entry name" value="SERINE/THREONINE-PROTEIN KINASE"/>
    <property type="match status" value="1"/>
</dbReference>
<dbReference type="SUPFAM" id="SSF56112">
    <property type="entry name" value="Protein kinase-like (PK-like)"/>
    <property type="match status" value="1"/>
</dbReference>
<organism evidence="12 13">
    <name type="scientific">Cyanidioschyzon merolae (strain NIES-3377 / 10D)</name>
    <name type="common">Unicellular red alga</name>
    <dbReference type="NCBI Taxonomy" id="280699"/>
    <lineage>
        <taxon>Eukaryota</taxon>
        <taxon>Rhodophyta</taxon>
        <taxon>Bangiophyceae</taxon>
        <taxon>Cyanidiales</taxon>
        <taxon>Cyanidiaceae</taxon>
        <taxon>Cyanidioschyzon</taxon>
    </lineage>
</organism>
<evidence type="ECO:0000256" key="4">
    <source>
        <dbReference type="ARBA" id="ARBA00022679"/>
    </source>
</evidence>
<feature type="compositionally biased region" description="Polar residues" evidence="10">
    <location>
        <begin position="790"/>
        <end position="808"/>
    </location>
</feature>
<dbReference type="EC" id="2.7.11.1" evidence="2"/>
<dbReference type="Pfam" id="PF00069">
    <property type="entry name" value="Pkinase"/>
    <property type="match status" value="2"/>
</dbReference>
<feature type="region of interest" description="Disordered" evidence="10">
    <location>
        <begin position="546"/>
        <end position="591"/>
    </location>
</feature>
<dbReference type="PROSITE" id="PS00108">
    <property type="entry name" value="PROTEIN_KINASE_ST"/>
    <property type="match status" value="1"/>
</dbReference>
<feature type="region of interest" description="Disordered" evidence="10">
    <location>
        <begin position="895"/>
        <end position="916"/>
    </location>
</feature>
<name>M1VID2_CYAM1</name>
<feature type="region of interest" description="Disordered" evidence="10">
    <location>
        <begin position="2588"/>
        <end position="2623"/>
    </location>
</feature>
<feature type="compositionally biased region" description="Low complexity" evidence="10">
    <location>
        <begin position="904"/>
        <end position="916"/>
    </location>
</feature>
<dbReference type="HOGENOM" id="CLU_227752_0_0_1"/>
<evidence type="ECO:0000256" key="5">
    <source>
        <dbReference type="ARBA" id="ARBA00022741"/>
    </source>
</evidence>
<feature type="compositionally biased region" description="Acidic residues" evidence="10">
    <location>
        <begin position="2469"/>
        <end position="2483"/>
    </location>
</feature>
<feature type="region of interest" description="Disordered" evidence="10">
    <location>
        <begin position="161"/>
        <end position="209"/>
    </location>
</feature>
<feature type="region of interest" description="Disordered" evidence="10">
    <location>
        <begin position="2505"/>
        <end position="2556"/>
    </location>
</feature>
<evidence type="ECO:0000313" key="13">
    <source>
        <dbReference type="Proteomes" id="UP000007014"/>
    </source>
</evidence>
<keyword evidence="4" id="KW-0808">Transferase</keyword>
<feature type="region of interest" description="Disordered" evidence="10">
    <location>
        <begin position="2260"/>
        <end position="2279"/>
    </location>
</feature>
<feature type="region of interest" description="Disordered" evidence="10">
    <location>
        <begin position="2298"/>
        <end position="2350"/>
    </location>
</feature>
<feature type="region of interest" description="Disordered" evidence="10">
    <location>
        <begin position="1216"/>
        <end position="1248"/>
    </location>
</feature>
<feature type="compositionally biased region" description="Basic and acidic residues" evidence="10">
    <location>
        <begin position="179"/>
        <end position="206"/>
    </location>
</feature>
<feature type="compositionally biased region" description="Polar residues" evidence="10">
    <location>
        <begin position="1739"/>
        <end position="1752"/>
    </location>
</feature>
<feature type="compositionally biased region" description="Basic and acidic residues" evidence="10">
    <location>
        <begin position="1218"/>
        <end position="1243"/>
    </location>
</feature>
<dbReference type="FunFam" id="1.10.510.10:FF:000604">
    <property type="entry name" value="AGC protein kinase"/>
    <property type="match status" value="1"/>
</dbReference>